<organism evidence="6">
    <name type="scientific">Sesamum latifolium</name>
    <dbReference type="NCBI Taxonomy" id="2727402"/>
    <lineage>
        <taxon>Eukaryota</taxon>
        <taxon>Viridiplantae</taxon>
        <taxon>Streptophyta</taxon>
        <taxon>Embryophyta</taxon>
        <taxon>Tracheophyta</taxon>
        <taxon>Spermatophyta</taxon>
        <taxon>Magnoliopsida</taxon>
        <taxon>eudicotyledons</taxon>
        <taxon>Gunneridae</taxon>
        <taxon>Pentapetalae</taxon>
        <taxon>asterids</taxon>
        <taxon>lamiids</taxon>
        <taxon>Lamiales</taxon>
        <taxon>Pedaliaceae</taxon>
        <taxon>Sesamum</taxon>
    </lineage>
</organism>
<dbReference type="InterPro" id="IPR044549">
    <property type="entry name" value="bHLH_AtIBH1-like"/>
</dbReference>
<dbReference type="GO" id="GO:0005634">
    <property type="term" value="C:nucleus"/>
    <property type="evidence" value="ECO:0007669"/>
    <property type="project" value="UniProtKB-SubCell"/>
</dbReference>
<accession>A0AAW2VG96</accession>
<keyword evidence="4" id="KW-0539">Nucleus</keyword>
<reference evidence="6" key="1">
    <citation type="submission" date="2020-06" db="EMBL/GenBank/DDBJ databases">
        <authorList>
            <person name="Li T."/>
            <person name="Hu X."/>
            <person name="Zhang T."/>
            <person name="Song X."/>
            <person name="Zhang H."/>
            <person name="Dai N."/>
            <person name="Sheng W."/>
            <person name="Hou X."/>
            <person name="Wei L."/>
        </authorList>
    </citation>
    <scope>NUCLEOTIDE SEQUENCE</scope>
    <source>
        <strain evidence="6">KEN1</strain>
        <tissue evidence="6">Leaf</tissue>
    </source>
</reference>
<dbReference type="PANTHER" id="PTHR33124:SF5">
    <property type="entry name" value="TRANSCRIPTION FACTOR IBH1-LIKE 1"/>
    <property type="match status" value="1"/>
</dbReference>
<feature type="domain" description="IBH1-like N-terminal" evidence="5">
    <location>
        <begin position="8"/>
        <end position="67"/>
    </location>
</feature>
<evidence type="ECO:0000256" key="2">
    <source>
        <dbReference type="ARBA" id="ARBA00023015"/>
    </source>
</evidence>
<dbReference type="EMBL" id="JACGWN010000010">
    <property type="protein sequence ID" value="KAL0428212.1"/>
    <property type="molecule type" value="Genomic_DNA"/>
</dbReference>
<comment type="subcellular location">
    <subcellularLocation>
        <location evidence="1">Nucleus</location>
    </subcellularLocation>
</comment>
<keyword evidence="2" id="KW-0805">Transcription regulation</keyword>
<sequence>MSNSSAPMKQEFLKKWIKGLQIYSNFKKEMTIFERKKAIKLSADVAIASTRNASTHWSRALMSDVSTDDANDAAKIIVEQISGRKADKYSRSSSSKDLMMTCSNKILRRSRVASRRRRRINNRGVGTSVKACSIAKKVVKNRTRVLKSLVPGGQEMDGVCLIKETLDYIASLRVQVDVMRHLAAAAERLDPPKRSIL</sequence>
<evidence type="ECO:0000259" key="5">
    <source>
        <dbReference type="Pfam" id="PF26576"/>
    </source>
</evidence>
<dbReference type="AlphaFoldDB" id="A0AAW2VG96"/>
<name>A0AAW2VG96_9LAMI</name>
<evidence type="ECO:0000256" key="4">
    <source>
        <dbReference type="ARBA" id="ARBA00023242"/>
    </source>
</evidence>
<dbReference type="GO" id="GO:0006355">
    <property type="term" value="P:regulation of DNA-templated transcription"/>
    <property type="evidence" value="ECO:0007669"/>
    <property type="project" value="InterPro"/>
</dbReference>
<dbReference type="InterPro" id="IPR044660">
    <property type="entry name" value="IBH1-like"/>
</dbReference>
<proteinExistence type="predicted"/>
<dbReference type="InterPro" id="IPR059002">
    <property type="entry name" value="IBH1_N"/>
</dbReference>
<evidence type="ECO:0000256" key="3">
    <source>
        <dbReference type="ARBA" id="ARBA00023163"/>
    </source>
</evidence>
<evidence type="ECO:0000313" key="6">
    <source>
        <dbReference type="EMBL" id="KAL0428212.1"/>
    </source>
</evidence>
<comment type="caution">
    <text evidence="6">The sequence shown here is derived from an EMBL/GenBank/DDBJ whole genome shotgun (WGS) entry which is preliminary data.</text>
</comment>
<evidence type="ECO:0000256" key="1">
    <source>
        <dbReference type="ARBA" id="ARBA00004123"/>
    </source>
</evidence>
<reference evidence="6" key="2">
    <citation type="journal article" date="2024" name="Plant">
        <title>Genomic evolution and insights into agronomic trait innovations of Sesamum species.</title>
        <authorList>
            <person name="Miao H."/>
            <person name="Wang L."/>
            <person name="Qu L."/>
            <person name="Liu H."/>
            <person name="Sun Y."/>
            <person name="Le M."/>
            <person name="Wang Q."/>
            <person name="Wei S."/>
            <person name="Zheng Y."/>
            <person name="Lin W."/>
            <person name="Duan Y."/>
            <person name="Cao H."/>
            <person name="Xiong S."/>
            <person name="Wang X."/>
            <person name="Wei L."/>
            <person name="Li C."/>
            <person name="Ma Q."/>
            <person name="Ju M."/>
            <person name="Zhao R."/>
            <person name="Li G."/>
            <person name="Mu C."/>
            <person name="Tian Q."/>
            <person name="Mei H."/>
            <person name="Zhang T."/>
            <person name="Gao T."/>
            <person name="Zhang H."/>
        </authorList>
    </citation>
    <scope>NUCLEOTIDE SEQUENCE</scope>
    <source>
        <strain evidence="6">KEN1</strain>
    </source>
</reference>
<gene>
    <name evidence="6" type="ORF">Slati_2996000</name>
</gene>
<dbReference type="Pfam" id="PF26576">
    <property type="entry name" value="IBH1_N"/>
    <property type="match status" value="1"/>
</dbReference>
<dbReference type="CDD" id="cd11444">
    <property type="entry name" value="bHLH_AtIBH1_like"/>
    <property type="match status" value="1"/>
</dbReference>
<protein>
    <submittedName>
        <fullName evidence="6">Transcription factor I-like 1</fullName>
    </submittedName>
</protein>
<keyword evidence="3" id="KW-0804">Transcription</keyword>
<dbReference type="PANTHER" id="PTHR33124">
    <property type="entry name" value="TRANSCRIPTION FACTOR IBH1-LIKE 1"/>
    <property type="match status" value="1"/>
</dbReference>